<evidence type="ECO:0000313" key="2">
    <source>
        <dbReference type="EMBL" id="CAD1838079.1"/>
    </source>
</evidence>
<gene>
    <name evidence="2" type="ORF">CB5_LOCUS21290</name>
</gene>
<feature type="domain" description="Lipin N-terminal" evidence="1">
    <location>
        <begin position="6"/>
        <end position="97"/>
    </location>
</feature>
<organism evidence="2">
    <name type="scientific">Ananas comosus var. bracteatus</name>
    <name type="common">red pineapple</name>
    <dbReference type="NCBI Taxonomy" id="296719"/>
    <lineage>
        <taxon>Eukaryota</taxon>
        <taxon>Viridiplantae</taxon>
        <taxon>Streptophyta</taxon>
        <taxon>Embryophyta</taxon>
        <taxon>Tracheophyta</taxon>
        <taxon>Spermatophyta</taxon>
        <taxon>Magnoliopsida</taxon>
        <taxon>Liliopsida</taxon>
        <taxon>Poales</taxon>
        <taxon>Bromeliaceae</taxon>
        <taxon>Bromelioideae</taxon>
        <taxon>Ananas</taxon>
    </lineage>
</organism>
<dbReference type="AlphaFoldDB" id="A0A6V7Q4H1"/>
<dbReference type="PANTHER" id="PTHR12181">
    <property type="entry name" value="LIPIN"/>
    <property type="match status" value="1"/>
</dbReference>
<protein>
    <recommendedName>
        <fullName evidence="1">Lipin N-terminal domain-containing protein</fullName>
    </recommendedName>
</protein>
<dbReference type="InterPro" id="IPR007651">
    <property type="entry name" value="Lipin_N"/>
</dbReference>
<name>A0A6V7Q4H1_ANACO</name>
<dbReference type="Pfam" id="PF04571">
    <property type="entry name" value="Lipin_N"/>
    <property type="match status" value="1"/>
</dbReference>
<dbReference type="InterPro" id="IPR026058">
    <property type="entry name" value="LIPIN"/>
</dbReference>
<dbReference type="PANTHER" id="PTHR12181:SF12">
    <property type="entry name" value="PHOSPHATIDATE PHOSPHATASE"/>
    <property type="match status" value="1"/>
</dbReference>
<evidence type="ECO:0000259" key="1">
    <source>
        <dbReference type="Pfam" id="PF04571"/>
    </source>
</evidence>
<sequence length="209" mass="22978">MYAVEKLSSYITRGVYTVSGPFHPFGGAVDIVVVQQQDGTFKSSPWYVRFGKFQGVLKTKEKVVNISVNGVDAGFDMFLDHKGEAFFLRDANSEGDEFVVSPVSSGDEKDESVQKGRLTKMQSCDFEARSMEPIAQTEVGDGKIPAETSAKRSTILGFVFGKRSMKGSDKGDNVDRVSSLQRAEIAADLLEMKWSTNLSLKIEGRINLV</sequence>
<dbReference type="GO" id="GO:0008195">
    <property type="term" value="F:phosphatidate phosphatase activity"/>
    <property type="evidence" value="ECO:0007669"/>
    <property type="project" value="TreeGrafter"/>
</dbReference>
<dbReference type="EMBL" id="LR862132">
    <property type="protein sequence ID" value="CAD1838079.1"/>
    <property type="molecule type" value="Genomic_DNA"/>
</dbReference>
<accession>A0A6V7Q4H1</accession>
<proteinExistence type="predicted"/>
<reference evidence="2" key="1">
    <citation type="submission" date="2020-07" db="EMBL/GenBank/DDBJ databases">
        <authorList>
            <person name="Lin J."/>
        </authorList>
    </citation>
    <scope>NUCLEOTIDE SEQUENCE</scope>
</reference>